<gene>
    <name evidence="8" type="ORF">UY3_18406</name>
</gene>
<dbReference type="Pfam" id="PF00169">
    <property type="entry name" value="PH"/>
    <property type="match status" value="1"/>
</dbReference>
<reference evidence="9" key="1">
    <citation type="journal article" date="2013" name="Nat. Genet.">
        <title>The draft genomes of soft-shell turtle and green sea turtle yield insights into the development and evolution of the turtle-specific body plan.</title>
        <authorList>
            <person name="Wang Z."/>
            <person name="Pascual-Anaya J."/>
            <person name="Zadissa A."/>
            <person name="Li W."/>
            <person name="Niimura Y."/>
            <person name="Huang Z."/>
            <person name="Li C."/>
            <person name="White S."/>
            <person name="Xiong Z."/>
            <person name="Fang D."/>
            <person name="Wang B."/>
            <person name="Ming Y."/>
            <person name="Chen Y."/>
            <person name="Zheng Y."/>
            <person name="Kuraku S."/>
            <person name="Pignatelli M."/>
            <person name="Herrero J."/>
            <person name="Beal K."/>
            <person name="Nozawa M."/>
            <person name="Li Q."/>
            <person name="Wang J."/>
            <person name="Zhang H."/>
            <person name="Yu L."/>
            <person name="Shigenobu S."/>
            <person name="Wang J."/>
            <person name="Liu J."/>
            <person name="Flicek P."/>
            <person name="Searle S."/>
            <person name="Wang J."/>
            <person name="Kuratani S."/>
            <person name="Yin Y."/>
            <person name="Aken B."/>
            <person name="Zhang G."/>
            <person name="Irie N."/>
        </authorList>
    </citation>
    <scope>NUCLEOTIDE SEQUENCE [LARGE SCALE GENOMIC DNA]</scope>
</reference>
<dbReference type="InterPro" id="IPR002017">
    <property type="entry name" value="Spectrin_repeat"/>
</dbReference>
<keyword evidence="4" id="KW-0009">Actin-binding</keyword>
<evidence type="ECO:0000313" key="9">
    <source>
        <dbReference type="Proteomes" id="UP000031443"/>
    </source>
</evidence>
<protein>
    <submittedName>
        <fullName evidence="8">Spectrin beta chain, brain 4</fullName>
    </submittedName>
</protein>
<evidence type="ECO:0000256" key="5">
    <source>
        <dbReference type="SAM" id="Coils"/>
    </source>
</evidence>
<dbReference type="Gene3D" id="1.20.58.60">
    <property type="match status" value="4"/>
</dbReference>
<dbReference type="Proteomes" id="UP000031443">
    <property type="component" value="Unassembled WGS sequence"/>
</dbReference>
<feature type="compositionally biased region" description="Polar residues" evidence="6">
    <location>
        <begin position="509"/>
        <end position="518"/>
    </location>
</feature>
<dbReference type="InterPro" id="IPR001849">
    <property type="entry name" value="PH_domain"/>
</dbReference>
<feature type="compositionally biased region" description="Basic and acidic residues" evidence="6">
    <location>
        <begin position="1747"/>
        <end position="1766"/>
    </location>
</feature>
<feature type="region of interest" description="Disordered" evidence="6">
    <location>
        <begin position="1203"/>
        <end position="1281"/>
    </location>
</feature>
<organism evidence="8 9">
    <name type="scientific">Chelonia mydas</name>
    <name type="common">Green sea-turtle</name>
    <name type="synonym">Chelonia agassizi</name>
    <dbReference type="NCBI Taxonomy" id="8469"/>
    <lineage>
        <taxon>Eukaryota</taxon>
        <taxon>Metazoa</taxon>
        <taxon>Chordata</taxon>
        <taxon>Craniata</taxon>
        <taxon>Vertebrata</taxon>
        <taxon>Euteleostomi</taxon>
        <taxon>Archelosauria</taxon>
        <taxon>Testudinata</taxon>
        <taxon>Testudines</taxon>
        <taxon>Cryptodira</taxon>
        <taxon>Durocryptodira</taxon>
        <taxon>Americhelydia</taxon>
        <taxon>Chelonioidea</taxon>
        <taxon>Cheloniidae</taxon>
        <taxon>Chelonia</taxon>
    </lineage>
</organism>
<feature type="region of interest" description="Disordered" evidence="6">
    <location>
        <begin position="1742"/>
        <end position="1800"/>
    </location>
</feature>
<evidence type="ECO:0000256" key="2">
    <source>
        <dbReference type="ARBA" id="ARBA00022467"/>
    </source>
</evidence>
<evidence type="ECO:0000259" key="7">
    <source>
        <dbReference type="PROSITE" id="PS50003"/>
    </source>
</evidence>
<keyword evidence="9" id="KW-1185">Reference proteome</keyword>
<dbReference type="SMART" id="SM00233">
    <property type="entry name" value="PH"/>
    <property type="match status" value="1"/>
</dbReference>
<evidence type="ECO:0000256" key="1">
    <source>
        <dbReference type="ARBA" id="ARBA00006826"/>
    </source>
</evidence>
<feature type="region of interest" description="Disordered" evidence="6">
    <location>
        <begin position="1954"/>
        <end position="1978"/>
    </location>
</feature>
<dbReference type="InterPro" id="IPR018159">
    <property type="entry name" value="Spectrin/alpha-actinin"/>
</dbReference>
<feature type="compositionally biased region" description="Polar residues" evidence="6">
    <location>
        <begin position="1246"/>
        <end position="1265"/>
    </location>
</feature>
<feature type="compositionally biased region" description="Basic and acidic residues" evidence="6">
    <location>
        <begin position="1961"/>
        <end position="1971"/>
    </location>
</feature>
<feature type="region of interest" description="Disordered" evidence="6">
    <location>
        <begin position="1903"/>
        <end position="1929"/>
    </location>
</feature>
<accession>M7AHL9</accession>
<name>M7AHL9_CHEMY</name>
<dbReference type="PANTHER" id="PTHR11915">
    <property type="entry name" value="SPECTRIN/FILAMIN RELATED CYTOSKELETAL PROTEIN"/>
    <property type="match status" value="1"/>
</dbReference>
<keyword evidence="5" id="KW-0175">Coiled coil</keyword>
<evidence type="ECO:0000256" key="6">
    <source>
        <dbReference type="SAM" id="MobiDB-lite"/>
    </source>
</evidence>
<feature type="region of interest" description="Disordered" evidence="6">
    <location>
        <begin position="2176"/>
        <end position="2216"/>
    </location>
</feature>
<feature type="region of interest" description="Disordered" evidence="6">
    <location>
        <begin position="507"/>
        <end position="594"/>
    </location>
</feature>
<evidence type="ECO:0000256" key="3">
    <source>
        <dbReference type="ARBA" id="ARBA00022737"/>
    </source>
</evidence>
<keyword evidence="3" id="KW-0677">Repeat</keyword>
<proteinExistence type="inferred from homology"/>
<dbReference type="SUPFAM" id="SSF50729">
    <property type="entry name" value="PH domain-like"/>
    <property type="match status" value="1"/>
</dbReference>
<dbReference type="STRING" id="8469.M7AHL9"/>
<feature type="region of interest" description="Disordered" evidence="6">
    <location>
        <begin position="1609"/>
        <end position="1636"/>
    </location>
</feature>
<keyword evidence="2" id="KW-0117">Actin capping</keyword>
<feature type="coiled-coil region" evidence="5">
    <location>
        <begin position="226"/>
        <end position="253"/>
    </location>
</feature>
<evidence type="ECO:0000313" key="8">
    <source>
        <dbReference type="EMBL" id="EMP24481.1"/>
    </source>
</evidence>
<evidence type="ECO:0000256" key="4">
    <source>
        <dbReference type="ARBA" id="ARBA00023203"/>
    </source>
</evidence>
<comment type="similarity">
    <text evidence="1">Belongs to the spectrin family.</text>
</comment>
<dbReference type="CDD" id="cd00176">
    <property type="entry name" value="SPEC"/>
    <property type="match status" value="2"/>
</dbReference>
<dbReference type="SMART" id="SM00150">
    <property type="entry name" value="SPEC"/>
    <property type="match status" value="6"/>
</dbReference>
<feature type="domain" description="PH" evidence="7">
    <location>
        <begin position="2015"/>
        <end position="2110"/>
    </location>
</feature>
<dbReference type="EMBL" id="KB600878">
    <property type="protein sequence ID" value="EMP24481.1"/>
    <property type="molecule type" value="Genomic_DNA"/>
</dbReference>
<dbReference type="SUPFAM" id="SSF46966">
    <property type="entry name" value="Spectrin repeat"/>
    <property type="match status" value="5"/>
</dbReference>
<dbReference type="PROSITE" id="PS50003">
    <property type="entry name" value="PH_DOMAIN"/>
    <property type="match status" value="1"/>
</dbReference>
<feature type="coiled-coil region" evidence="5">
    <location>
        <begin position="299"/>
        <end position="362"/>
    </location>
</feature>
<dbReference type="InterPro" id="IPR011993">
    <property type="entry name" value="PH-like_dom_sf"/>
</dbReference>
<sequence>MSGSTARKIQPFTISTKLSLPKCTVDFPGDSCPDTMAGLDNHALRQNLNECVPLYLARAQSSPVPAGGGFQSTSPTEEGITDEDQLNRNSLARSIKKITLSNWHGEPGPGKEGVPGVPVFLRKEVDVEEEKQEARSLHAGDFCSPVDKGPPFHMVSGCHAAAPWKESVKNKEPSGVAGLKTGIRSSAGKANLPNQSPLIVQFNREIMQAESWVRGKMRDLKDGCNIQDWERVAQTLQRDMKDFENTLIKLNQMGEQLMSRPSPSGETVRRQLLALKEQWQLLKQTAGNQSKALGGLRNLQEFNRRAERLEAWIRQKEEKPVLTALLQESMDKIQLTRRILDLKQEEQQFQGLHEEMNSLGQKLEKHGKSESRSISARRKHLNKMWLRLQGTLKEQHETLQLALEAAAFLQQADMLLRAIHAKWRNLCGVGKQGDPEPGRDRDVRDIASQVMMLDVTVSQLISLHPSLAARVLHKHRDVKESWAQLQQVLRNEKSPLLALVSSLPMRETNALSPEQTEAGSGGVAGREAGDKRRRVPLRMVQKDFAGNVTERVRGEEGSPSSPGEQATPGCHSNSNRRRKPPGQSDAVRGPPQQEAKLQDFCQAANAPPTPRLAVTRCLSPGVGKAVSWLRENVGLSVRLSQVEDTESLEAAQTQQAALEQEILGNSSSIEALRLEGQMLLCGSHGGRPQVEGVLQELEGLWEELQRRHRENGAALKEIDKVGNRVLFVLQDGEPCDGPWKRAALGGIARCWVTPNWSSLRHDATAPSGAFIPAHPEAGTEEDLAWEVLSVPLSNLFLQVLRLVGELDGAEHWLQGVVGSLSEPATMRSPEELRRNLQEISCLENQVLLWGIKLQALREEMGREPSAEHVMAGKIQSKVEMVEEKLGCMRAALQRRAEDLRDSLVLSEFLQNVQQEEVLSQRNSTLVRRTSRLGSQEPVHLPLAQAGQQLSREDMSSPLGELQEAVEMLNDVVKERERVMEAAAETESLERLLARVFPRMEAVRCRAEALARDIAQVESGFATVKSELDLQGLQGLLSQQQEMEFNMSEALEGDVEELEKAVIHLEKLCPARTHDMGPEIQGTLQAWEELQKLVLENKGHVQQAGRLQQFFGDYLAMISWTEDTRAQIFSESVSAHGLPETQWEELERKIEGKFKEFEELASTGQTLVSEEHYLSETIKERLEELQSMLGWVLVRWRAQKHHWDSGNKSAGKKGQDGPVDSVLSVSPSCQDPCAQAAVPGADGILGPNTSKGPQPTLCSLTPPQLQRQEREVASPSAPSIPDALRGLEQSWEDPGDSTPLEVEIPKETLVLDPSETPVLLVPQPGPSSLGGTVNLILSIGKKGEKKLQLAGAMQGEESLHRLPGTKPSGCKTFWKRCQGLLGNTLGSLKRKKKPSRQPMEEVSTYLHVKEKEGDRDATCRSSTMPRLAKRAPTIAHVSLVPSPGPEVAFHTLPKISSSSRLSSLKRKGQAKAEDAQLLTLQGIVGAGPSRLQPLLEEKHNPSNTWPPKCSSGKKLAGRPLNPRLGQLLDLVKNPLGTAIEAECGIVSVASSGPKAEFLSQAWGPSSSQLAVAKSACRHLSLGSVLSLELPKDLGLLGNVQDTIKVAQKEVPGGEEVRQDGGAIPWDTGEGEREANGASLQKETLNQPLATCQRPRGPRDAFRKAPKSKGGTWFEEVSFNPSYRRPKVQGIGATPCGEEQWTPRSQGSGSDDFLDFRLNRLSRISVLHEQIGREWDKLAATLGTSSSTKAEKPAGCKPRLEEASKVELRPSPTKHTSSAGGDPSTAKPEHPAVNCKLKEDPPEHRLEPAPFQEALEESLMARSGRCANLPTLLSVSECQLGAQPRGLVLAGLDCQGLAPDRRAAGSGLSKGAKLPGSAEVCHPDHELFEEEEEELQAIWRNVEGRNKQSPCGDTDAHPMSGNKADKAQSPEVSHGRLILTSANNVLVAKFTLPNSTQLLQSPDGERETSDGHGSEGSPRRFWASFPCQDEPCGAKEAASMRSVEGSCPQNQQKHQEEDRDVGKATCRTWNLFHAVLMRQTLCFYQDRKDTLKSSVVALPLNLSGAQCTRETEYTKKTNCFRLQLRDGSEYLLKAPSQLLMNQWVSKLQQNSGFPEVDYFQAVTQPAEGTSSAMGPSKISGPGSSSSSHLLGHHQPLTAKNQEITLLPRSSARLQLPYGTQEDPLDSAASQAGDNHRAVSHTTGQRQWLPAGSPKIQDNSYQEEEDALVTHKRRSHSFTSATYQKITPVSVPKEPLEAGNSYSITLYIGEQAGAMPRAPSDAGCKRA</sequence>
<dbReference type="GO" id="GO:0003779">
    <property type="term" value="F:actin binding"/>
    <property type="evidence" value="ECO:0007669"/>
    <property type="project" value="UniProtKB-KW"/>
</dbReference>
<dbReference type="Pfam" id="PF00435">
    <property type="entry name" value="Spectrin"/>
    <property type="match status" value="3"/>
</dbReference>
<dbReference type="Gene3D" id="2.30.29.30">
    <property type="entry name" value="Pleckstrin-homology domain (PH domain)/Phosphotyrosine-binding domain (PTB)"/>
    <property type="match status" value="1"/>
</dbReference>
<feature type="region of interest" description="Disordered" evidence="6">
    <location>
        <begin position="2125"/>
        <end position="2149"/>
    </location>
</feature>
<dbReference type="GO" id="GO:0051693">
    <property type="term" value="P:actin filament capping"/>
    <property type="evidence" value="ECO:0007669"/>
    <property type="project" value="UniProtKB-KW"/>
</dbReference>
<feature type="compositionally biased region" description="Low complexity" evidence="6">
    <location>
        <begin position="2133"/>
        <end position="2149"/>
    </location>
</feature>
<feature type="region of interest" description="Disordered" evidence="6">
    <location>
        <begin position="63"/>
        <end position="86"/>
    </location>
</feature>